<reference evidence="1 2" key="1">
    <citation type="journal article" date="2019" name="Environ. Microbiol.">
        <title>Species interactions and distinct microbial communities in high Arctic permafrost affected cryosols are associated with the CH4 and CO2 gas fluxes.</title>
        <authorList>
            <person name="Altshuler I."/>
            <person name="Hamel J."/>
            <person name="Turney S."/>
            <person name="Magnuson E."/>
            <person name="Levesque R."/>
            <person name="Greer C."/>
            <person name="Whyte L.G."/>
        </authorList>
    </citation>
    <scope>NUCLEOTIDE SEQUENCE [LARGE SCALE GENOMIC DNA]</scope>
    <source>
        <strain evidence="1 2">42</strain>
    </source>
</reference>
<dbReference type="Proteomes" id="UP000319700">
    <property type="component" value="Unassembled WGS sequence"/>
</dbReference>
<organism evidence="1 2">
    <name type="scientific">Flavobacterium pectinovorum</name>
    <dbReference type="NCBI Taxonomy" id="29533"/>
    <lineage>
        <taxon>Bacteria</taxon>
        <taxon>Pseudomonadati</taxon>
        <taxon>Bacteroidota</taxon>
        <taxon>Flavobacteriia</taxon>
        <taxon>Flavobacteriales</taxon>
        <taxon>Flavobacteriaceae</taxon>
        <taxon>Flavobacterium</taxon>
    </lineage>
</organism>
<gene>
    <name evidence="1" type="ORF">EAH81_14935</name>
</gene>
<name>A0A502ENV7_9FLAO</name>
<evidence type="ECO:0000313" key="2">
    <source>
        <dbReference type="Proteomes" id="UP000319700"/>
    </source>
</evidence>
<dbReference type="AlphaFoldDB" id="A0A502ENV7"/>
<comment type="caution">
    <text evidence="1">The sequence shown here is derived from an EMBL/GenBank/DDBJ whole genome shotgun (WGS) entry which is preliminary data.</text>
</comment>
<keyword evidence="2" id="KW-1185">Reference proteome</keyword>
<evidence type="ECO:0000313" key="1">
    <source>
        <dbReference type="EMBL" id="TPG38774.1"/>
    </source>
</evidence>
<sequence>MILNLDSKTFQGRFRHEFTNFKVNTWQIKIRLKQSFGIWNFTIEIYFLVQKICIFIKNLTNGIELLGT</sequence>
<accession>A0A502ENV7</accession>
<dbReference type="EMBL" id="RCZH01000009">
    <property type="protein sequence ID" value="TPG38774.1"/>
    <property type="molecule type" value="Genomic_DNA"/>
</dbReference>
<proteinExistence type="predicted"/>
<protein>
    <submittedName>
        <fullName evidence="1">Uncharacterized protein</fullName>
    </submittedName>
</protein>